<dbReference type="OrthoDB" id="1752183at2759"/>
<organism evidence="2 3">
    <name type="scientific">Actinidia rufa</name>
    <dbReference type="NCBI Taxonomy" id="165716"/>
    <lineage>
        <taxon>Eukaryota</taxon>
        <taxon>Viridiplantae</taxon>
        <taxon>Streptophyta</taxon>
        <taxon>Embryophyta</taxon>
        <taxon>Tracheophyta</taxon>
        <taxon>Spermatophyta</taxon>
        <taxon>Magnoliopsida</taxon>
        <taxon>eudicotyledons</taxon>
        <taxon>Gunneridae</taxon>
        <taxon>Pentapetalae</taxon>
        <taxon>asterids</taxon>
        <taxon>Ericales</taxon>
        <taxon>Actinidiaceae</taxon>
        <taxon>Actinidia</taxon>
    </lineage>
</organism>
<dbReference type="PANTHER" id="PTHR47723:SF19">
    <property type="entry name" value="POLYNUCLEOTIDYL TRANSFERASE, RIBONUCLEASE H-LIKE SUPERFAMILY PROTEIN"/>
    <property type="match status" value="1"/>
</dbReference>
<dbReference type="AlphaFoldDB" id="A0A7J0DUW6"/>
<name>A0A7J0DUW6_9ERIC</name>
<protein>
    <recommendedName>
        <fullName evidence="1">RNase H type-1 domain-containing protein</fullName>
    </recommendedName>
</protein>
<evidence type="ECO:0000259" key="1">
    <source>
        <dbReference type="Pfam" id="PF13456"/>
    </source>
</evidence>
<dbReference type="SUPFAM" id="SSF53098">
    <property type="entry name" value="Ribonuclease H-like"/>
    <property type="match status" value="1"/>
</dbReference>
<dbReference type="InterPro" id="IPR012337">
    <property type="entry name" value="RNaseH-like_sf"/>
</dbReference>
<reference evidence="3" key="1">
    <citation type="submission" date="2019-07" db="EMBL/GenBank/DDBJ databases">
        <title>De Novo Assembly of kiwifruit Actinidia rufa.</title>
        <authorList>
            <person name="Sugita-Konishi S."/>
            <person name="Sato K."/>
            <person name="Mori E."/>
            <person name="Abe Y."/>
            <person name="Kisaki G."/>
            <person name="Hamano K."/>
            <person name="Suezawa K."/>
            <person name="Otani M."/>
            <person name="Fukuda T."/>
            <person name="Manabe T."/>
            <person name="Gomi K."/>
            <person name="Tabuchi M."/>
            <person name="Akimitsu K."/>
            <person name="Kataoka I."/>
        </authorList>
    </citation>
    <scope>NUCLEOTIDE SEQUENCE [LARGE SCALE GENOMIC DNA]</scope>
    <source>
        <strain evidence="3">cv. Fuchu</strain>
    </source>
</reference>
<dbReference type="InterPro" id="IPR036397">
    <property type="entry name" value="RNaseH_sf"/>
</dbReference>
<dbReference type="GO" id="GO:0004523">
    <property type="term" value="F:RNA-DNA hybrid ribonuclease activity"/>
    <property type="evidence" value="ECO:0007669"/>
    <property type="project" value="InterPro"/>
</dbReference>
<dbReference type="Gene3D" id="3.30.420.10">
    <property type="entry name" value="Ribonuclease H-like superfamily/Ribonuclease H"/>
    <property type="match status" value="1"/>
</dbReference>
<dbReference type="InterPro" id="IPR002156">
    <property type="entry name" value="RNaseH_domain"/>
</dbReference>
<comment type="caution">
    <text evidence="2">The sequence shown here is derived from an EMBL/GenBank/DDBJ whole genome shotgun (WGS) entry which is preliminary data.</text>
</comment>
<accession>A0A7J0DUW6</accession>
<dbReference type="GO" id="GO:0003676">
    <property type="term" value="F:nucleic acid binding"/>
    <property type="evidence" value="ECO:0007669"/>
    <property type="project" value="InterPro"/>
</dbReference>
<evidence type="ECO:0000313" key="3">
    <source>
        <dbReference type="Proteomes" id="UP000585474"/>
    </source>
</evidence>
<proteinExistence type="predicted"/>
<dbReference type="InterPro" id="IPR044730">
    <property type="entry name" value="RNase_H-like_dom_plant"/>
</dbReference>
<dbReference type="EMBL" id="BJWL01000407">
    <property type="protein sequence ID" value="GFS42889.1"/>
    <property type="molecule type" value="Genomic_DNA"/>
</dbReference>
<sequence length="170" mass="19163">MIVIVAPKKLKIIIVGKIEFTAYSLCKSHQKIQEHTTELPVEEAIPMNFHWWRKSWSRLAVDKNHCKLNTDGALKGNLGQATAGGLIRNSNGEWIAGFHRDISKASSLEAEIWAIRDHLQLAANINLPLLHVEMDCTTAIQLLMGNKEKRHQLIAFIHDCGCLVRRLALL</sequence>
<dbReference type="Proteomes" id="UP000585474">
    <property type="component" value="Unassembled WGS sequence"/>
</dbReference>
<dbReference type="InterPro" id="IPR053151">
    <property type="entry name" value="RNase_H-like"/>
</dbReference>
<keyword evidence="3" id="KW-1185">Reference proteome</keyword>
<gene>
    <name evidence="2" type="ORF">Acr_00g0082330</name>
</gene>
<dbReference type="Pfam" id="PF13456">
    <property type="entry name" value="RVT_3"/>
    <property type="match status" value="1"/>
</dbReference>
<dbReference type="PANTHER" id="PTHR47723">
    <property type="entry name" value="OS05G0353850 PROTEIN"/>
    <property type="match status" value="1"/>
</dbReference>
<evidence type="ECO:0000313" key="2">
    <source>
        <dbReference type="EMBL" id="GFS42889.1"/>
    </source>
</evidence>
<feature type="domain" description="RNase H type-1" evidence="1">
    <location>
        <begin position="69"/>
        <end position="163"/>
    </location>
</feature>
<dbReference type="CDD" id="cd06222">
    <property type="entry name" value="RNase_H_like"/>
    <property type="match status" value="1"/>
</dbReference>